<dbReference type="PRINTS" id="PR00081">
    <property type="entry name" value="GDHRDH"/>
</dbReference>
<dbReference type="CDD" id="cd05233">
    <property type="entry name" value="SDR_c"/>
    <property type="match status" value="1"/>
</dbReference>
<dbReference type="InterPro" id="IPR036291">
    <property type="entry name" value="NAD(P)-bd_dom_sf"/>
</dbReference>
<name>A0A6J7KUT8_9ZZZZ</name>
<evidence type="ECO:0000259" key="2">
    <source>
        <dbReference type="SMART" id="SM00822"/>
    </source>
</evidence>
<proteinExistence type="inferred from homology"/>
<dbReference type="EMBL" id="CAEMXZ010000132">
    <property type="protein sequence ID" value="CAB4324328.1"/>
    <property type="molecule type" value="Genomic_DNA"/>
</dbReference>
<dbReference type="InterPro" id="IPR057326">
    <property type="entry name" value="KR_dom"/>
</dbReference>
<accession>A0A6J7KUT8</accession>
<evidence type="ECO:0000256" key="1">
    <source>
        <dbReference type="ARBA" id="ARBA00006484"/>
    </source>
</evidence>
<dbReference type="PROSITE" id="PS00061">
    <property type="entry name" value="ADH_SHORT"/>
    <property type="match status" value="1"/>
</dbReference>
<evidence type="ECO:0000313" key="4">
    <source>
        <dbReference type="EMBL" id="CAB4959470.1"/>
    </source>
</evidence>
<dbReference type="AlphaFoldDB" id="A0A6J7KUT8"/>
<dbReference type="Gene3D" id="3.40.50.720">
    <property type="entry name" value="NAD(P)-binding Rossmann-like Domain"/>
    <property type="match status" value="1"/>
</dbReference>
<dbReference type="SMART" id="SM00822">
    <property type="entry name" value="PKS_KR"/>
    <property type="match status" value="1"/>
</dbReference>
<dbReference type="InterPro" id="IPR020904">
    <property type="entry name" value="Sc_DH/Rdtase_CS"/>
</dbReference>
<feature type="domain" description="Ketoreductase" evidence="2">
    <location>
        <begin position="6"/>
        <end position="189"/>
    </location>
</feature>
<dbReference type="EMBL" id="CAFBNC010000208">
    <property type="protein sequence ID" value="CAB4959470.1"/>
    <property type="molecule type" value="Genomic_DNA"/>
</dbReference>
<sequence length="243" mass="25129">MRFENKVVLVTGSSSGIGEETARLFATEGALVVVNSSSSVVAGEAVAASLPGAIYVQADISDAAASARLIDATIEHHGRLDVLVNNAGVTEVIPHADLDAVTDEIFSRILDVNVLGTFRLTKFAMPHLRASGSGSVVNVTSLAGLRPTGSSVPYAASKAALNHLTVLLANVCGPEVRVNAVAPGLIRTPWTEEWDTLHNAVSHIAPLKRSGEAIDVANAIVDVAASAYMTGQVVAIDGGMTLR</sequence>
<dbReference type="InterPro" id="IPR002347">
    <property type="entry name" value="SDR_fam"/>
</dbReference>
<dbReference type="GO" id="GO:0016616">
    <property type="term" value="F:oxidoreductase activity, acting on the CH-OH group of donors, NAD or NADP as acceptor"/>
    <property type="evidence" value="ECO:0007669"/>
    <property type="project" value="UniProtKB-ARBA"/>
</dbReference>
<protein>
    <submittedName>
        <fullName evidence="4">Unannotated protein</fullName>
    </submittedName>
</protein>
<organism evidence="4">
    <name type="scientific">freshwater metagenome</name>
    <dbReference type="NCBI Taxonomy" id="449393"/>
    <lineage>
        <taxon>unclassified sequences</taxon>
        <taxon>metagenomes</taxon>
        <taxon>ecological metagenomes</taxon>
    </lineage>
</organism>
<gene>
    <name evidence="3" type="ORF">UFOPK1392_02093</name>
    <name evidence="4" type="ORF">UFOPK3733_02359</name>
</gene>
<dbReference type="PANTHER" id="PTHR42760">
    <property type="entry name" value="SHORT-CHAIN DEHYDROGENASES/REDUCTASES FAMILY MEMBER"/>
    <property type="match status" value="1"/>
</dbReference>
<dbReference type="FunFam" id="3.40.50.720:FF:000084">
    <property type="entry name" value="Short-chain dehydrogenase reductase"/>
    <property type="match status" value="1"/>
</dbReference>
<dbReference type="PRINTS" id="PR00080">
    <property type="entry name" value="SDRFAMILY"/>
</dbReference>
<reference evidence="4" key="1">
    <citation type="submission" date="2020-05" db="EMBL/GenBank/DDBJ databases">
        <authorList>
            <person name="Chiriac C."/>
            <person name="Salcher M."/>
            <person name="Ghai R."/>
            <person name="Kavagutti S V."/>
        </authorList>
    </citation>
    <scope>NUCLEOTIDE SEQUENCE</scope>
</reference>
<evidence type="ECO:0000313" key="3">
    <source>
        <dbReference type="EMBL" id="CAB4324328.1"/>
    </source>
</evidence>
<comment type="similarity">
    <text evidence="1">Belongs to the short-chain dehydrogenases/reductases (SDR) family.</text>
</comment>
<dbReference type="Pfam" id="PF13561">
    <property type="entry name" value="adh_short_C2"/>
    <property type="match status" value="1"/>
</dbReference>
<dbReference type="SUPFAM" id="SSF51735">
    <property type="entry name" value="NAD(P)-binding Rossmann-fold domains"/>
    <property type="match status" value="1"/>
</dbReference>